<dbReference type="InterPro" id="IPR027417">
    <property type="entry name" value="P-loop_NTPase"/>
</dbReference>
<feature type="coiled-coil region" evidence="1">
    <location>
        <begin position="2732"/>
        <end position="2825"/>
    </location>
</feature>
<dbReference type="SMART" id="SM00382">
    <property type="entry name" value="AAA"/>
    <property type="match status" value="2"/>
</dbReference>
<dbReference type="GO" id="GO:0030286">
    <property type="term" value="C:dynein complex"/>
    <property type="evidence" value="ECO:0007669"/>
    <property type="project" value="InterPro"/>
</dbReference>
<gene>
    <name evidence="4" type="ORF">CLF_109213</name>
</gene>
<dbReference type="GO" id="GO:0045505">
    <property type="term" value="F:dynein intermediate chain binding"/>
    <property type="evidence" value="ECO:0007669"/>
    <property type="project" value="InterPro"/>
</dbReference>
<dbReference type="GO" id="GO:0051959">
    <property type="term" value="F:dynein light intermediate chain binding"/>
    <property type="evidence" value="ECO:0007669"/>
    <property type="project" value="InterPro"/>
</dbReference>
<sequence>MYRNWSALLTDELRRVLEKILVSLMEARSYLRQELQTHTEAICYRPTGLEEFVQLSQSVHKARTDEERLMNSVEQTRIQFEILRLIQRRLDAHLPQLCEYWPTEEVERDLLRAWREFKSAEQVATKKLEECKDDCISRSVCHLKEDFINAKKLMVQFAERKFLSPDEDPDKIQSELGEIFAGLDSLHMHVRQLLELQAEADSYDRLLNTQLMDSDPPRTRRSGVRIVDDQVHEQLEELAEYKQQVQTRLEAWNIFSAAAVLESKLMKSLLLEFEQTKLQDLEHQVRNWLQICGEKGRVDEMLRKTADRLQSLNHLLQALKPVAEVNLLKSNPQYWPDVRTALGLERSCEWTECTVERVVQCGLLVNNTDLLRYWHRAIYWEKVRVKFESLHEEWKSLVIQFVRYDREMKRNLAVSNVYSGLVEEAPGEKVTDVREQEFLNPWIVINANDVLKHAKTLSDQLQIVLQNAPGPTSYQFCTQRPDWTVTASYVLSQCNQLQRMLTQFGLIQDDIICLRLTLKSHACLQDAEVATTTTLRAFYEWIQSCLPAPTLMLEANCSVVSISTTAWIQAMGRQWTQLEQLAAALKGHQHLFDHMTDNARNIYPPLSLLPDMVVRQMIGSWQLLNKKFRSISVFTVGQNTGGKWNMSEHVCDRCVGCHPVSPRHRQCEECLREYFLRARLQQWTRSLFPFVKELVMGERQVGARWTVSGFVTQSGENLEFSQPITSVMCSAAHWFAVFHSSYLRTLMHLVSKCLEDAKTSVTGQGFNSVAGVPLICLQLAQKLNAWQEMESCLLGHHKTLQLLESLHGRLLSQLDGFVRFLRTADSQSILESHKYKALCSTVLEMICAVNCLIDDQSVDRNSFGWLQLFKHRLTVHQDSSTASIVVCHMHTNHVFNWDFNNQLDVNEEFLVPPVPNSKELILLGSAVATMSPGLLCGPRGSGRSTLVRQLTHLLGRRLIEYSTDTHRRDWSNETEQERLQSSLMEILSACFRSGSFLLIPDMHLLLPTTLPFLLGELEKLKSCPLATYDGSTNLKAPHHKRHLDFSMTSGGFNPLKFEWKTITVSDRSFTIRPGFGVMFTGDQYKISGIPDSLRNRLRIAQMSVPEWTFVVNCICANYLPGYRGTRVKSRLKHMLEIAHVPWNPKSSTPTINSVLSWPLVCAAMTYAYRRWNRTFRKLVEDRPQKSLQSSLVHREEEDQLAEQAIVYGFIQAWNGPFASCVRPSSIVRRTTLGEERMLSMRAHFPRGFETFQATETDRPISNASAKFVYNILQQLSLKGLCVVERQVEKILELGNLILETRPILILGSVGSGKSTTLALLAGSINSSTNYFSNAPVKTADADANALKNYLDTTMSCSFREWLERQRFTDPGNCPFQSAGPVKVRQIDAGIHISTLNLSEPILHDCNEWIYLDLGDSFIPNISQQILSIVNCLNDPNRRFLVEKTHVDDISPGLLHRFTVFSMDSEIVSWRHRWRTWCQTAVRRFTLPKEDWPALADKMETCLAEGLLGTFQLVTDWYSADEQQSTIGVHQKQAFEQQCTSNVLSLLDSLLERFFPCDVWEWRKIGHRPPRQYQLVHRRINRYWPSWRRPEDRVEFHSQLIKYFFVFGFIWGVGGRFAGDPRLRRKFQALVCGLLNQFLDSDSAPSSTSQAVPSKISPDDQPALAAFYPVESDIADQVDPKSWLHSSVDNKESGSRWGVGIYNYIVDPTSACLVPFWHHPELMEDYWPEEFDVPCHPDSRQAKGYSRRFLPTLYHLYPQLLVGHLYAESGRPVLIYGPQASGKTQLARAICHRAYTARRKMNPSRLDARRILACTFPRGDEYTKGSGDRQLTNMRGPWMIEDLHLVSSGSNSIGWAEQPFYDGICKRMRFSLTGYPCEHVLVSSQLGNASARCTCQFLPIMTASDDFKSDERLSLVHLTLASLGYGFAVVSLMDPTLTLVGNPSAFGEQSIYGLGPLSILCQTIYSYGVSRTAGLLVQRICWTIWSIHCALMRRPHSENQLNLTWELAVRLASVMGEHFHRLFPCEPPPKLLSDKWKKRITNYSRWGLLLVSGTVPSKKSVSAAAVMAVLEAFCYEALRLIPMVPRGHEDYEWLQTNLRVPIDRYILSSTPKGMLVPIAYLLLGPRGNLFIEVPSEEKPRRGSTRSPRRVPRRRARKKHATSPDSRNLQIILEDVETMVSAKTYLVQPRRNCSSWARKRRLNPNLALLPSQPTCISEMTTNMLQMRSECPALIQHMLIDHSVKKVEKVYELENPDKTGECQQLRLGGVPAILTHDATSATPDDWPEADRMMGWLLHALKEPGGRTMFVFKEPDQSGILTSKLHDLIHHATRRLQLNNPHFLTLGLHERDIDLQGWDDDPVVLDCTGLSEQADAQWKTLTQNLVTQFKLADMAMQQRNDSRIAKVFLVLPNKEQVINSLCQAVSWHRVIYLTTLDQSPTEPNAVYLNEDETLDRFLSKQASETCGPNDQIKELFVQVHKKMCQQKKANLQSLSGQQRITLLRSAMDIWNELQNGESTHSVHLSSDQLEQAQRGCQGIKKQVAVEIETLETVKNEQMLRQKYWIPQAERNVNEAKETMDCCQLAVKKGQKLVGKMKRPLETALETARKEYERAAERYQAALQRLYTLSVEMLDELRSYPAPPESVKSCIYAICMLFGVEENWSNAKKMMVPTQFISRILGFHRAQLSPYHHAELRRRLALPELSITNMHKVSLAAEEICRWLHALCRCGDALDGVRAEIERLSGQEFEMAQLEAEVAQKKLELDAAQLGFGAAEQHLLRLRQAAEAQEKYIQETEHKILLTNSILGDVRSVEAEVEEHQKLLEQKETRLPLNNAMAALEAVYLPTVASVERTAVREGFQELVNETWKDCPISSVKTASTQLESGQAKSFAQLSSQCTPLEYIGWLTEDLFPTELLLIGCDVDNCPPILQSTLSLDTMLNCYPPKLPTSVHPVTPLVFDPDHLVIELLSSLQLSRYKLTQAHKEAAGTKSSEVGAYEPPCVLRLVDSDFHERLVNAFDRGLITFICLDDISQPTEAEKKQLSQLIASAGMDPVSTRRIRMVLFTSCLQTETNVILYTNWFSQLNPVPMDFALTPWEFAGAVTSAILGVGTNQAKQLEEFKRTRLEEANLAKCVYLSKIHLFRIMSELGNVTRSQRENDNGPNKVSLEEINSCDLVGFHVEVTRRTSELKSAELRLDYVRKQRKRIERRYGLEAPYHLDIAGGAGGYVPELRQKVTAIASLVEAEWATVFRWPCKRICSLLALHCSHSLREALQKETTLCLKLADQTSELQHLAHTTLFYLIQYFGAMPLRGNQHDRVLFLMKLSLWFARLSRKDDPSTPLEIDWVVRLLQAFGEESRTSFLQKTPFGNSDDINLLKEMENTFGDLRGLSESWRTNTDAWKQLFEGEVTLLCPLPGIPVEMAVCVTHRFLVWITIKPERFQEAVHALIKHEMSSLLEGHVATAPGTFQSDKGVIVGGRELSKRFHSKQKGLNTKFLVILPLVCKAPHSAGSYQALFKSTRNGLRSKEDKEWNTIHLNVANYAEVDRWTSGIGMNLRNVRTCIFLDNAHVIASPNDFSSVRLWNLFSSVLGSIDSTRVPTEPTTSDFQSGFIQNTVHLFLDFSGCANVSDLAKSISRLPEVVRSQWIPVYEDLGEIPMVGGGEEVRIDKEDQKLGPDGLKDLLVEVTGCMEQKQSCDLFRRLQHKQSSGLRPVSELRQSTNIQGRWKDVYAKLRSLEVTCNTLFSETTMGENPVSSQYRGLFYPQLKCIQSEMLQEIRKSEDNGENATFATWYDFTEQFLSDFASDMQKVHSDLPMIPHISATVVRDLWSVSNWVLSRAPGAVEERRIIAKILQKKEILDSTVNGVVLESVYLIEVFTNPHVKGMVKGDRPTPNSDQIRAYKILGLWLTTGKVDEQMATISTIWVNRWPPKRENFCGTVQLCTGEQYEHLESNRPRYFLSYCLPDYATENPILPDLDY</sequence>
<dbReference type="InterPro" id="IPR026983">
    <property type="entry name" value="DHC"/>
</dbReference>
<dbReference type="PANTHER" id="PTHR10676">
    <property type="entry name" value="DYNEIN HEAVY CHAIN FAMILY PROTEIN"/>
    <property type="match status" value="1"/>
</dbReference>
<feature type="domain" description="AAA+ ATPase" evidence="3">
    <location>
        <begin position="1299"/>
        <end position="1450"/>
    </location>
</feature>
<evidence type="ECO:0000313" key="5">
    <source>
        <dbReference type="Proteomes" id="UP000008909"/>
    </source>
</evidence>
<feature type="compositionally biased region" description="Basic residues" evidence="2">
    <location>
        <begin position="2140"/>
        <end position="2159"/>
    </location>
</feature>
<dbReference type="Proteomes" id="UP000008909">
    <property type="component" value="Unassembled WGS sequence"/>
</dbReference>
<name>G7YJ21_CLOSI</name>
<proteinExistence type="predicted"/>
<evidence type="ECO:0000259" key="3">
    <source>
        <dbReference type="SMART" id="SM00382"/>
    </source>
</evidence>
<evidence type="ECO:0000313" key="4">
    <source>
        <dbReference type="EMBL" id="GAA52954.1"/>
    </source>
</evidence>
<dbReference type="Gene3D" id="3.40.50.300">
    <property type="entry name" value="P-loop containing nucleotide triphosphate hydrolases"/>
    <property type="match status" value="2"/>
</dbReference>
<evidence type="ECO:0000256" key="1">
    <source>
        <dbReference type="SAM" id="Coils"/>
    </source>
</evidence>
<dbReference type="PANTHER" id="PTHR10676:SF359">
    <property type="entry name" value="DYNEIN HEAVY CHAIN DOMAIN-CONTAINING PROTEIN 1"/>
    <property type="match status" value="1"/>
</dbReference>
<dbReference type="InterPro" id="IPR003593">
    <property type="entry name" value="AAA+_ATPase"/>
</dbReference>
<dbReference type="GO" id="GO:0060294">
    <property type="term" value="P:cilium movement involved in cell motility"/>
    <property type="evidence" value="ECO:0007669"/>
    <property type="project" value="TreeGrafter"/>
</dbReference>
<feature type="region of interest" description="Disordered" evidence="2">
    <location>
        <begin position="2133"/>
        <end position="2163"/>
    </location>
</feature>
<dbReference type="SUPFAM" id="SSF52540">
    <property type="entry name" value="P-loop containing nucleoside triphosphate hydrolases"/>
    <property type="match status" value="2"/>
</dbReference>
<accession>G7YJ21</accession>
<dbReference type="EMBL" id="DF143386">
    <property type="protein sequence ID" value="GAA52954.1"/>
    <property type="molecule type" value="Genomic_DNA"/>
</dbReference>
<dbReference type="GO" id="GO:0008569">
    <property type="term" value="F:minus-end-directed microtubule motor activity"/>
    <property type="evidence" value="ECO:0007669"/>
    <property type="project" value="TreeGrafter"/>
</dbReference>
<evidence type="ECO:0000256" key="2">
    <source>
        <dbReference type="SAM" id="MobiDB-lite"/>
    </source>
</evidence>
<keyword evidence="5" id="KW-1185">Reference proteome</keyword>
<dbReference type="Gene3D" id="1.20.58.1120">
    <property type="match status" value="1"/>
</dbReference>
<dbReference type="GO" id="GO:0097729">
    <property type="term" value="C:9+2 motile cilium"/>
    <property type="evidence" value="ECO:0007669"/>
    <property type="project" value="TreeGrafter"/>
</dbReference>
<dbReference type="Gene3D" id="1.20.920.20">
    <property type="match status" value="1"/>
</dbReference>
<reference evidence="4" key="1">
    <citation type="journal article" date="2011" name="Genome Biol.">
        <title>The draft genome of the carcinogenic human liver fluke Clonorchis sinensis.</title>
        <authorList>
            <person name="Wang X."/>
            <person name="Chen W."/>
            <person name="Huang Y."/>
            <person name="Sun J."/>
            <person name="Men J."/>
            <person name="Liu H."/>
            <person name="Luo F."/>
            <person name="Guo L."/>
            <person name="Lv X."/>
            <person name="Deng C."/>
            <person name="Zhou C."/>
            <person name="Fan Y."/>
            <person name="Li X."/>
            <person name="Huang L."/>
            <person name="Hu Y."/>
            <person name="Liang C."/>
            <person name="Hu X."/>
            <person name="Xu J."/>
            <person name="Yu X."/>
        </authorList>
    </citation>
    <scope>NUCLEOTIDE SEQUENCE [LARGE SCALE GENOMIC DNA]</scope>
    <source>
        <strain evidence="4">Henan</strain>
    </source>
</reference>
<reference key="2">
    <citation type="submission" date="2011-10" db="EMBL/GenBank/DDBJ databases">
        <title>The genome and transcriptome sequence of Clonorchis sinensis provide insights into the carcinogenic liver fluke.</title>
        <authorList>
            <person name="Wang X."/>
            <person name="Huang Y."/>
            <person name="Chen W."/>
            <person name="Liu H."/>
            <person name="Guo L."/>
            <person name="Chen Y."/>
            <person name="Luo F."/>
            <person name="Zhou W."/>
            <person name="Sun J."/>
            <person name="Mao Q."/>
            <person name="Liang P."/>
            <person name="Zhou C."/>
            <person name="Tian Y."/>
            <person name="Men J."/>
            <person name="Lv X."/>
            <person name="Huang L."/>
            <person name="Zhou J."/>
            <person name="Hu Y."/>
            <person name="Li R."/>
            <person name="Zhang F."/>
            <person name="Lei H."/>
            <person name="Li X."/>
            <person name="Hu X."/>
            <person name="Liang C."/>
            <person name="Xu J."/>
            <person name="Wu Z."/>
            <person name="Yu X."/>
        </authorList>
    </citation>
    <scope>NUCLEOTIDE SEQUENCE</scope>
    <source>
        <strain>Henan</strain>
    </source>
</reference>
<organism evidence="4 5">
    <name type="scientific">Clonorchis sinensis</name>
    <name type="common">Chinese liver fluke</name>
    <dbReference type="NCBI Taxonomy" id="79923"/>
    <lineage>
        <taxon>Eukaryota</taxon>
        <taxon>Metazoa</taxon>
        <taxon>Spiralia</taxon>
        <taxon>Lophotrochozoa</taxon>
        <taxon>Platyhelminthes</taxon>
        <taxon>Trematoda</taxon>
        <taxon>Digenea</taxon>
        <taxon>Opisthorchiida</taxon>
        <taxon>Opisthorchiata</taxon>
        <taxon>Opisthorchiidae</taxon>
        <taxon>Clonorchis</taxon>
    </lineage>
</organism>
<feature type="domain" description="AAA+ ATPase" evidence="3">
    <location>
        <begin position="929"/>
        <end position="1106"/>
    </location>
</feature>
<feature type="coiled-coil region" evidence="1">
    <location>
        <begin position="2597"/>
        <end position="2624"/>
    </location>
</feature>
<protein>
    <submittedName>
        <fullName evidence="4">Dynein heavy chain 2 axonemal</fullName>
    </submittedName>
</protein>
<keyword evidence="1" id="KW-0175">Coiled coil</keyword>